<reference evidence="1" key="1">
    <citation type="submission" date="2023-10" db="EMBL/GenBank/DDBJ databases">
        <title>A new archaeal virus that suppresses the transcription of host immunity genes.</title>
        <authorList>
            <person name="Turgeman-Grott I."/>
            <person name="Golan N."/>
            <person name="Neri U."/>
            <person name="Naki D."/>
            <person name="Altman N."/>
            <person name="Eizenshtein K."/>
            <person name="Choudhary D."/>
            <person name="Levi R."/>
            <person name="Himani H."/>
            <person name="Reshef L."/>
            <person name="Papke T.R."/>
            <person name="Gophna U."/>
        </authorList>
    </citation>
    <scope>NUCLEOTIDE SEQUENCE</scope>
    <source>
        <strain evidence="1">Atlit-48N</strain>
    </source>
</reference>
<dbReference type="Proteomes" id="UP000257089">
    <property type="component" value="Chromosome"/>
</dbReference>
<protein>
    <submittedName>
        <fullName evidence="1">MarR family transcriptional regulator</fullName>
    </submittedName>
</protein>
<dbReference type="EMBL" id="CP137689">
    <property type="protein sequence ID" value="XRJ21272.1"/>
    <property type="molecule type" value="Genomic_DNA"/>
</dbReference>
<evidence type="ECO:0000313" key="2">
    <source>
        <dbReference type="Proteomes" id="UP000257089"/>
    </source>
</evidence>
<gene>
    <name evidence="1" type="ORF">DEQ67_001435</name>
</gene>
<name>A0ACD5I3F7_9EURY</name>
<organism evidence="1 2">
    <name type="scientific">Haloferax sp. Atlit-48N</name>
    <dbReference type="NCBI Taxonomy" id="2077198"/>
    <lineage>
        <taxon>Archaea</taxon>
        <taxon>Methanobacteriati</taxon>
        <taxon>Methanobacteriota</taxon>
        <taxon>Stenosarchaea group</taxon>
        <taxon>Halobacteria</taxon>
        <taxon>Halobacteriales</taxon>
        <taxon>Haloferacaceae</taxon>
        <taxon>Haloferax</taxon>
    </lineage>
</organism>
<proteinExistence type="predicted"/>
<evidence type="ECO:0000313" key="1">
    <source>
        <dbReference type="EMBL" id="XRJ21272.1"/>
    </source>
</evidence>
<sequence length="84" mass="9747">MVERISWFSPADYEILLFYESHDIGATSKVVAYNIDYNDVYVNKRMRVLESANLFSNENGIYELTDFGREFLAGNVDEDELPEP</sequence>
<accession>A0ACD5I3F7</accession>